<evidence type="ECO:0000313" key="9">
    <source>
        <dbReference type="RefSeq" id="XP_013772520.1"/>
    </source>
</evidence>
<name>A0ABM1B0W1_LIMPO</name>
<feature type="compositionally biased region" description="Basic and acidic residues" evidence="6">
    <location>
        <begin position="1"/>
        <end position="10"/>
    </location>
</feature>
<protein>
    <submittedName>
        <fullName evidence="8 9">Translin-associated protein X-like</fullName>
    </submittedName>
</protein>
<dbReference type="Gene3D" id="1.20.58.190">
    <property type="entry name" value="Translin, domain 1"/>
    <property type="match status" value="1"/>
</dbReference>
<dbReference type="InterPro" id="IPR002848">
    <property type="entry name" value="Translin_fam"/>
</dbReference>
<feature type="region of interest" description="Disordered" evidence="6">
    <location>
        <begin position="1"/>
        <end position="28"/>
    </location>
</feature>
<accession>A0ABM1B0W1</accession>
<sequence length="299" mass="34525">MSEDKQDKKVAGGPPWKKGGRGWKHKIQEDGDDLSKLQHQVDESLPCVKVFRKFQEELDAKHDKYENLVKSSRDLTIESKRIIFLLHRITGCKEETTEKLLSEASIKIKELQSGNLRKIAEQLQDEDIFYYLRSISPGLQEYVEAVSFYHYLKDNRLVGFEELQADLVFHEENDTSSKEDSLLSKQVLVPLPPQDYMLGIADLTGELMRKCINSVGQGNLEEPFQLCHFIQNIYDAFLSFGNTPGREFTRKIQTLRQSLKKVENACYTIRVRGSEIPKHMLIHVFNEEISENLECDLTV</sequence>
<proteinExistence type="inferred from homology"/>
<organism evidence="7 9">
    <name type="scientific">Limulus polyphemus</name>
    <name type="common">Atlantic horseshoe crab</name>
    <dbReference type="NCBI Taxonomy" id="6850"/>
    <lineage>
        <taxon>Eukaryota</taxon>
        <taxon>Metazoa</taxon>
        <taxon>Ecdysozoa</taxon>
        <taxon>Arthropoda</taxon>
        <taxon>Chelicerata</taxon>
        <taxon>Merostomata</taxon>
        <taxon>Xiphosura</taxon>
        <taxon>Limulidae</taxon>
        <taxon>Limulus</taxon>
    </lineage>
</organism>
<dbReference type="CDD" id="cd14820">
    <property type="entry name" value="TRAX"/>
    <property type="match status" value="1"/>
</dbReference>
<dbReference type="GeneID" id="106457631"/>
<evidence type="ECO:0000313" key="8">
    <source>
        <dbReference type="RefSeq" id="XP_013772519.1"/>
    </source>
</evidence>
<dbReference type="SUPFAM" id="SSF74784">
    <property type="entry name" value="Translin"/>
    <property type="match status" value="1"/>
</dbReference>
<evidence type="ECO:0000313" key="7">
    <source>
        <dbReference type="Proteomes" id="UP000694941"/>
    </source>
</evidence>
<keyword evidence="4" id="KW-0963">Cytoplasm</keyword>
<keyword evidence="7" id="KW-1185">Reference proteome</keyword>
<gene>
    <name evidence="8 9" type="primary">LOC106457631</name>
</gene>
<comment type="similarity">
    <text evidence="3">Belongs to the translin family.</text>
</comment>
<dbReference type="PANTHER" id="PTHR10741">
    <property type="entry name" value="TRANSLIN AND TRANSLIN ASSOCIATED PROTEIN X"/>
    <property type="match status" value="1"/>
</dbReference>
<dbReference type="RefSeq" id="XP_013772520.1">
    <property type="nucleotide sequence ID" value="XM_013917066.2"/>
</dbReference>
<keyword evidence="5" id="KW-0539">Nucleus</keyword>
<dbReference type="Proteomes" id="UP000694941">
    <property type="component" value="Unplaced"/>
</dbReference>
<dbReference type="InterPro" id="IPR016069">
    <property type="entry name" value="Translin_C"/>
</dbReference>
<evidence type="ECO:0000256" key="3">
    <source>
        <dbReference type="ARBA" id="ARBA00005902"/>
    </source>
</evidence>
<dbReference type="RefSeq" id="XP_013772519.1">
    <property type="nucleotide sequence ID" value="XM_013917065.2"/>
</dbReference>
<dbReference type="InterPro" id="IPR016068">
    <property type="entry name" value="Translin_N"/>
</dbReference>
<dbReference type="Gene3D" id="1.20.58.200">
    <property type="entry name" value="Translin, domain 2"/>
    <property type="match status" value="1"/>
</dbReference>
<evidence type="ECO:0000256" key="4">
    <source>
        <dbReference type="ARBA" id="ARBA00022490"/>
    </source>
</evidence>
<dbReference type="InterPro" id="IPR036081">
    <property type="entry name" value="Translin_sf"/>
</dbReference>
<dbReference type="Pfam" id="PF01997">
    <property type="entry name" value="Translin"/>
    <property type="match status" value="1"/>
</dbReference>
<comment type="subcellular location">
    <subcellularLocation>
        <location evidence="2">Cytoplasm</location>
    </subcellularLocation>
    <subcellularLocation>
        <location evidence="1">Nucleus</location>
    </subcellularLocation>
</comment>
<evidence type="ECO:0000256" key="1">
    <source>
        <dbReference type="ARBA" id="ARBA00004123"/>
    </source>
</evidence>
<evidence type="ECO:0000256" key="2">
    <source>
        <dbReference type="ARBA" id="ARBA00004496"/>
    </source>
</evidence>
<evidence type="ECO:0000256" key="6">
    <source>
        <dbReference type="SAM" id="MobiDB-lite"/>
    </source>
</evidence>
<evidence type="ECO:0000256" key="5">
    <source>
        <dbReference type="ARBA" id="ARBA00023242"/>
    </source>
</evidence>
<reference evidence="8 9" key="1">
    <citation type="submission" date="2025-05" db="UniProtKB">
        <authorList>
            <consortium name="RefSeq"/>
        </authorList>
    </citation>
    <scope>IDENTIFICATION</scope>
    <source>
        <tissue evidence="8 9">Muscle</tissue>
    </source>
</reference>